<organism evidence="1">
    <name type="scientific">marine metagenome</name>
    <dbReference type="NCBI Taxonomy" id="408172"/>
    <lineage>
        <taxon>unclassified sequences</taxon>
        <taxon>metagenomes</taxon>
        <taxon>ecological metagenomes</taxon>
    </lineage>
</organism>
<dbReference type="EMBL" id="UINC01068119">
    <property type="protein sequence ID" value="SVC00477.1"/>
    <property type="molecule type" value="Genomic_DNA"/>
</dbReference>
<dbReference type="AlphaFoldDB" id="A0A382IMN2"/>
<proteinExistence type="predicted"/>
<name>A0A382IMN2_9ZZZZ</name>
<protein>
    <submittedName>
        <fullName evidence="1">Uncharacterized protein</fullName>
    </submittedName>
</protein>
<evidence type="ECO:0000313" key="1">
    <source>
        <dbReference type="EMBL" id="SVC00477.1"/>
    </source>
</evidence>
<sequence length="25" mass="2537">MRIKAGINAMDSKNVLITGGGGYIG</sequence>
<accession>A0A382IMN2</accession>
<feature type="non-terminal residue" evidence="1">
    <location>
        <position position="25"/>
    </location>
</feature>
<gene>
    <name evidence="1" type="ORF">METZ01_LOCUS253331</name>
</gene>
<reference evidence="1" key="1">
    <citation type="submission" date="2018-05" db="EMBL/GenBank/DDBJ databases">
        <authorList>
            <person name="Lanie J.A."/>
            <person name="Ng W.-L."/>
            <person name="Kazmierczak K.M."/>
            <person name="Andrzejewski T.M."/>
            <person name="Davidsen T.M."/>
            <person name="Wayne K.J."/>
            <person name="Tettelin H."/>
            <person name="Glass J.I."/>
            <person name="Rusch D."/>
            <person name="Podicherti R."/>
            <person name="Tsui H.-C.T."/>
            <person name="Winkler M.E."/>
        </authorList>
    </citation>
    <scope>NUCLEOTIDE SEQUENCE</scope>
</reference>